<evidence type="ECO:0000256" key="5">
    <source>
        <dbReference type="ARBA" id="ARBA00022806"/>
    </source>
</evidence>
<sequence length="421" mass="46923">MTEPQHDLQAEQSLLGAILQFPKVIPDVAQKVQASDLYLPKHELVFDAAMHLFNNGDPVDATTVAAELDRRKQLVKIGGAPFLFELISIPVVADAAPVYAGIVASKSRLRRIAELGTRLQSASNDMEADEAVAALHQFMDELEIEKECGAEGFQDVYEDWLEWQESPDVDPPIPTPWYEVNEELTGGYHRQRLYIVGARPGCGKSNWGLNSVLHAAMAGYSTMVFSLEMPKNEVMSRLLASGARVPLKDIIRRRMTGEDLAKVHRFMASTGNYKITINDDPGHTIETIMAACRAQKREGLDLVFIDYAQLLQASDPKAQRYQQVAWISKMAKIMARRLNVAVILACQLNRESEKEKRMPRMSDLRESGDLEADADAIVMLTRGDDEDDFGIIKACFVKNRTGTPDAVVPLEERFHIARLGA</sequence>
<dbReference type="RefSeq" id="YP_010013555.1">
    <property type="nucleotide sequence ID" value="NC_053512.1"/>
</dbReference>
<proteinExistence type="inferred from homology"/>
<dbReference type="PANTHER" id="PTHR30153:SF2">
    <property type="entry name" value="REPLICATIVE DNA HELICASE"/>
    <property type="match status" value="1"/>
</dbReference>
<keyword evidence="4" id="KW-0378">Hydrolase</keyword>
<dbReference type="Pfam" id="PF00772">
    <property type="entry name" value="DnaB"/>
    <property type="match status" value="1"/>
</dbReference>
<dbReference type="EC" id="5.6.2.3" evidence="9"/>
<dbReference type="Gene3D" id="3.40.50.300">
    <property type="entry name" value="P-loop containing nucleotide triphosphate hydrolases"/>
    <property type="match status" value="1"/>
</dbReference>
<keyword evidence="7" id="KW-0238">DNA-binding</keyword>
<evidence type="ECO:0000259" key="11">
    <source>
        <dbReference type="PROSITE" id="PS51199"/>
    </source>
</evidence>
<dbReference type="SUPFAM" id="SSF48024">
    <property type="entry name" value="N-terminal domain of DnaB helicase"/>
    <property type="match status" value="1"/>
</dbReference>
<comment type="similarity">
    <text evidence="1">Belongs to the helicase family. DnaB subfamily.</text>
</comment>
<dbReference type="GO" id="GO:0006260">
    <property type="term" value="P:DNA replication"/>
    <property type="evidence" value="ECO:0007669"/>
    <property type="project" value="UniProtKB-KW"/>
</dbReference>
<comment type="catalytic activity">
    <reaction evidence="10">
        <text>ATP + H2O = ADP + phosphate + H(+)</text>
        <dbReference type="Rhea" id="RHEA:13065"/>
        <dbReference type="ChEBI" id="CHEBI:15377"/>
        <dbReference type="ChEBI" id="CHEBI:15378"/>
        <dbReference type="ChEBI" id="CHEBI:30616"/>
        <dbReference type="ChEBI" id="CHEBI:43474"/>
        <dbReference type="ChEBI" id="CHEBI:456216"/>
        <dbReference type="EC" id="5.6.2.3"/>
    </reaction>
</comment>
<evidence type="ECO:0000256" key="10">
    <source>
        <dbReference type="ARBA" id="ARBA00048954"/>
    </source>
</evidence>
<evidence type="ECO:0000256" key="7">
    <source>
        <dbReference type="ARBA" id="ARBA00023125"/>
    </source>
</evidence>
<evidence type="ECO:0000256" key="9">
    <source>
        <dbReference type="ARBA" id="ARBA00044969"/>
    </source>
</evidence>
<reference evidence="13" key="1">
    <citation type="submission" date="2017-09" db="EMBL/GenBank/DDBJ databases">
        <authorList>
            <person name="Ehlers B."/>
            <person name="Leendertz F.H."/>
        </authorList>
    </citation>
    <scope>NUCLEOTIDE SEQUENCE [LARGE SCALE GENOMIC DNA]</scope>
</reference>
<keyword evidence="8" id="KW-0413">Isomerase</keyword>
<dbReference type="Pfam" id="PF03796">
    <property type="entry name" value="DnaB_C"/>
    <property type="match status" value="1"/>
</dbReference>
<keyword evidence="2" id="KW-0235">DNA replication</keyword>
<dbReference type="InterPro" id="IPR027417">
    <property type="entry name" value="P-loop_NTPase"/>
</dbReference>
<evidence type="ECO:0000313" key="12">
    <source>
        <dbReference type="EMBL" id="ATN94028.1"/>
    </source>
</evidence>
<evidence type="ECO:0000256" key="3">
    <source>
        <dbReference type="ARBA" id="ARBA00022741"/>
    </source>
</evidence>
<name>A0A2D1GPY7_9CAUD</name>
<keyword evidence="13" id="KW-1185">Reference proteome</keyword>
<evidence type="ECO:0000256" key="2">
    <source>
        <dbReference type="ARBA" id="ARBA00022705"/>
    </source>
</evidence>
<dbReference type="GO" id="GO:0016787">
    <property type="term" value="F:hydrolase activity"/>
    <property type="evidence" value="ECO:0007669"/>
    <property type="project" value="UniProtKB-KW"/>
</dbReference>
<dbReference type="GO" id="GO:0005524">
    <property type="term" value="F:ATP binding"/>
    <property type="evidence" value="ECO:0007669"/>
    <property type="project" value="UniProtKB-KW"/>
</dbReference>
<dbReference type="SUPFAM" id="SSF52540">
    <property type="entry name" value="P-loop containing nucleoside triphosphate hydrolases"/>
    <property type="match status" value="1"/>
</dbReference>
<dbReference type="GO" id="GO:0043139">
    <property type="term" value="F:5'-3' DNA helicase activity"/>
    <property type="evidence" value="ECO:0007669"/>
    <property type="project" value="UniProtKB-EC"/>
</dbReference>
<accession>A0A2D1GPY7</accession>
<dbReference type="KEGG" id="vg:63210168"/>
<keyword evidence="3" id="KW-0547">Nucleotide-binding</keyword>
<feature type="domain" description="SF4 helicase" evidence="11">
    <location>
        <begin position="166"/>
        <end position="421"/>
    </location>
</feature>
<keyword evidence="6" id="KW-0067">ATP-binding</keyword>
<dbReference type="InterPro" id="IPR036185">
    <property type="entry name" value="DNA_heli_DnaB-like_N_sf"/>
</dbReference>
<dbReference type="InterPro" id="IPR016136">
    <property type="entry name" value="DNA_helicase_N/primase_C"/>
</dbReference>
<dbReference type="InterPro" id="IPR007694">
    <property type="entry name" value="DNA_helicase_DnaB-like_C"/>
</dbReference>
<evidence type="ECO:0000256" key="8">
    <source>
        <dbReference type="ARBA" id="ARBA00023235"/>
    </source>
</evidence>
<evidence type="ECO:0000256" key="1">
    <source>
        <dbReference type="ARBA" id="ARBA00008428"/>
    </source>
</evidence>
<dbReference type="Gene3D" id="1.10.860.10">
    <property type="entry name" value="DNAb Helicase, Chain A"/>
    <property type="match status" value="1"/>
</dbReference>
<evidence type="ECO:0000256" key="4">
    <source>
        <dbReference type="ARBA" id="ARBA00022801"/>
    </source>
</evidence>
<dbReference type="GeneID" id="63210168"/>
<dbReference type="GO" id="GO:0003677">
    <property type="term" value="F:DNA binding"/>
    <property type="evidence" value="ECO:0007669"/>
    <property type="project" value="UniProtKB-KW"/>
</dbReference>
<protein>
    <recommendedName>
        <fullName evidence="9">DNA 5'-3' helicase</fullName>
        <ecNumber evidence="9">5.6.2.3</ecNumber>
    </recommendedName>
</protein>
<evidence type="ECO:0000256" key="6">
    <source>
        <dbReference type="ARBA" id="ARBA00022840"/>
    </source>
</evidence>
<organism evidence="12 13">
    <name type="scientific">Mycobacterium phage Kumao</name>
    <dbReference type="NCBI Taxonomy" id="2041344"/>
    <lineage>
        <taxon>Viruses</taxon>
        <taxon>Duplodnaviria</taxon>
        <taxon>Heunggongvirae</taxon>
        <taxon>Uroviricota</taxon>
        <taxon>Caudoviricetes</taxon>
        <taxon>Vilmaviridae</taxon>
        <taxon>Kumaovirus</taxon>
        <taxon>Kumaovirus kumao</taxon>
    </lineage>
</organism>
<gene>
    <name evidence="12" type="primary">65</name>
    <name evidence="12" type="ORF">SEA_KUMAO_65</name>
</gene>
<dbReference type="PANTHER" id="PTHR30153">
    <property type="entry name" value="REPLICATIVE DNA HELICASE DNAB"/>
    <property type="match status" value="1"/>
</dbReference>
<evidence type="ECO:0000313" key="13">
    <source>
        <dbReference type="Proteomes" id="UP000229090"/>
    </source>
</evidence>
<dbReference type="PROSITE" id="PS51199">
    <property type="entry name" value="SF4_HELICASE"/>
    <property type="match status" value="1"/>
</dbReference>
<dbReference type="InterPro" id="IPR007693">
    <property type="entry name" value="DNA_helicase_DnaB-like_N"/>
</dbReference>
<keyword evidence="5 12" id="KW-0347">Helicase</keyword>
<dbReference type="Proteomes" id="UP000229090">
    <property type="component" value="Segment"/>
</dbReference>
<dbReference type="EMBL" id="MG009575">
    <property type="protein sequence ID" value="ATN94028.1"/>
    <property type="molecule type" value="Genomic_DNA"/>
</dbReference>